<evidence type="ECO:0000313" key="11">
    <source>
        <dbReference type="Proteomes" id="UP000294619"/>
    </source>
</evidence>
<feature type="DNA-binding region" evidence="6">
    <location>
        <begin position="113"/>
        <end position="118"/>
    </location>
</feature>
<evidence type="ECO:0000256" key="6">
    <source>
        <dbReference type="PIRSR" id="PIRSR002096-1"/>
    </source>
</evidence>
<dbReference type="InterPro" id="IPR027454">
    <property type="entry name" value="Histone_HNS_N"/>
</dbReference>
<dbReference type="Gene3D" id="4.10.430.10">
    <property type="entry name" value="Histone-like protein H-NS, C-terminal domain"/>
    <property type="match status" value="1"/>
</dbReference>
<dbReference type="SMART" id="SM00528">
    <property type="entry name" value="HNS"/>
    <property type="match status" value="1"/>
</dbReference>
<protein>
    <recommendedName>
        <fullName evidence="5">DNA-binding protein</fullName>
    </recommendedName>
</protein>
<dbReference type="GO" id="GO:0003680">
    <property type="term" value="F:minor groove of adenine-thymine-rich DNA binding"/>
    <property type="evidence" value="ECO:0007669"/>
    <property type="project" value="TreeGrafter"/>
</dbReference>
<dbReference type="GO" id="GO:0009295">
    <property type="term" value="C:nucleoid"/>
    <property type="evidence" value="ECO:0007669"/>
    <property type="project" value="UniProtKB-SubCell"/>
</dbReference>
<reference evidence="10 11" key="1">
    <citation type="submission" date="2019-03" db="EMBL/GenBank/DDBJ databases">
        <title>Genomic Encyclopedia of Type Strains, Phase IV (KMG-IV): sequencing the most valuable type-strain genomes for metagenomic binning, comparative biology and taxonomic classification.</title>
        <authorList>
            <person name="Goeker M."/>
        </authorList>
    </citation>
    <scope>NUCLEOTIDE SEQUENCE [LARGE SCALE GENOMIC DNA]</scope>
    <source>
        <strain evidence="10 11">DSM 28140</strain>
    </source>
</reference>
<evidence type="ECO:0000259" key="9">
    <source>
        <dbReference type="SMART" id="SM00528"/>
    </source>
</evidence>
<evidence type="ECO:0000256" key="5">
    <source>
        <dbReference type="PIRNR" id="PIRNR002096"/>
    </source>
</evidence>
<comment type="caution">
    <text evidence="10">The sequence shown here is derived from an EMBL/GenBank/DDBJ whole genome shotgun (WGS) entry which is preliminary data.</text>
</comment>
<dbReference type="InterPro" id="IPR054180">
    <property type="entry name" value="H-NS-like_N"/>
</dbReference>
<evidence type="ECO:0000256" key="3">
    <source>
        <dbReference type="ARBA" id="ARBA00022490"/>
    </source>
</evidence>
<dbReference type="GO" id="GO:0001217">
    <property type="term" value="F:DNA-binding transcription repressor activity"/>
    <property type="evidence" value="ECO:0007669"/>
    <property type="project" value="TreeGrafter"/>
</dbReference>
<evidence type="ECO:0000313" key="10">
    <source>
        <dbReference type="EMBL" id="TCV87851.1"/>
    </source>
</evidence>
<feature type="region of interest" description="Disordered" evidence="8">
    <location>
        <begin position="92"/>
        <end position="118"/>
    </location>
</feature>
<gene>
    <name evidence="10" type="ORF">EDC16_10437</name>
</gene>
<evidence type="ECO:0000256" key="7">
    <source>
        <dbReference type="SAM" id="Coils"/>
    </source>
</evidence>
<dbReference type="InterPro" id="IPR037150">
    <property type="entry name" value="H-NS_C_dom_sf"/>
</dbReference>
<evidence type="ECO:0000256" key="4">
    <source>
        <dbReference type="ARBA" id="ARBA00023125"/>
    </source>
</evidence>
<dbReference type="InterPro" id="IPR001801">
    <property type="entry name" value="Histone_HNS"/>
</dbReference>
<dbReference type="GO" id="GO:0046983">
    <property type="term" value="F:protein dimerization activity"/>
    <property type="evidence" value="ECO:0007669"/>
    <property type="project" value="InterPro"/>
</dbReference>
<comment type="similarity">
    <text evidence="2 5">Belongs to the histone-like protein H-NS family.</text>
</comment>
<dbReference type="AlphaFoldDB" id="A0A4R3Y8F9"/>
<dbReference type="GO" id="GO:0032993">
    <property type="term" value="C:protein-DNA complex"/>
    <property type="evidence" value="ECO:0007669"/>
    <property type="project" value="TreeGrafter"/>
</dbReference>
<dbReference type="GO" id="GO:0003681">
    <property type="term" value="F:bent DNA binding"/>
    <property type="evidence" value="ECO:0007669"/>
    <property type="project" value="TreeGrafter"/>
</dbReference>
<dbReference type="Pfam" id="PF00816">
    <property type="entry name" value="Histone_HNS"/>
    <property type="match status" value="1"/>
</dbReference>
<dbReference type="RefSeq" id="WP_132966067.1">
    <property type="nucleotide sequence ID" value="NZ_LEKL01000006.1"/>
</dbReference>
<evidence type="ECO:0000256" key="2">
    <source>
        <dbReference type="ARBA" id="ARBA00010610"/>
    </source>
</evidence>
<sequence>MSELIKKLSNLRSLRVLAKDLSLEHLEDIAAKFSSVIEEKKQELSAWKKQEEERMQKLASVKAQIENSGLSKEELAALLLDGVPAAVRKKRSQRPAKYRYTDEKGEQKTWTGQGRTPKAIQAALDSGKALSDFEI</sequence>
<name>A0A4R3Y8F9_9PAST</name>
<organism evidence="10 11">
    <name type="scientific">Testudinibacter aquarius</name>
    <dbReference type="NCBI Taxonomy" id="1524974"/>
    <lineage>
        <taxon>Bacteria</taxon>
        <taxon>Pseudomonadati</taxon>
        <taxon>Pseudomonadota</taxon>
        <taxon>Gammaproteobacteria</taxon>
        <taxon>Pasteurellales</taxon>
        <taxon>Pasteurellaceae</taxon>
        <taxon>Testudinibacter</taxon>
    </lineage>
</organism>
<dbReference type="SUPFAM" id="SSF81273">
    <property type="entry name" value="H-NS histone-like proteins"/>
    <property type="match status" value="2"/>
</dbReference>
<keyword evidence="3" id="KW-0963">Cytoplasm</keyword>
<dbReference type="GO" id="GO:0030527">
    <property type="term" value="F:structural constituent of chromatin"/>
    <property type="evidence" value="ECO:0007669"/>
    <property type="project" value="InterPro"/>
</dbReference>
<evidence type="ECO:0000256" key="8">
    <source>
        <dbReference type="SAM" id="MobiDB-lite"/>
    </source>
</evidence>
<dbReference type="Proteomes" id="UP000294619">
    <property type="component" value="Unassembled WGS sequence"/>
</dbReference>
<dbReference type="GO" id="GO:0005829">
    <property type="term" value="C:cytosol"/>
    <property type="evidence" value="ECO:0007669"/>
    <property type="project" value="TreeGrafter"/>
</dbReference>
<dbReference type="InterPro" id="IPR027444">
    <property type="entry name" value="H-NS_C_dom"/>
</dbReference>
<dbReference type="PIRSF" id="PIRSF002096">
    <property type="entry name" value="HnS"/>
    <property type="match status" value="1"/>
</dbReference>
<keyword evidence="7" id="KW-0175">Coiled coil</keyword>
<dbReference type="PANTHER" id="PTHR38097">
    <property type="match status" value="1"/>
</dbReference>
<proteinExistence type="inferred from homology"/>
<dbReference type="Gene3D" id="1.10.287.1050">
    <property type="entry name" value="H-NS histone-like proteins"/>
    <property type="match status" value="1"/>
</dbReference>
<dbReference type="PANTHER" id="PTHR38097:SF2">
    <property type="entry name" value="DNA-BINDING PROTEIN STPA"/>
    <property type="match status" value="1"/>
</dbReference>
<feature type="coiled-coil region" evidence="7">
    <location>
        <begin position="23"/>
        <end position="68"/>
    </location>
</feature>
<dbReference type="EMBL" id="SMCP01000004">
    <property type="protein sequence ID" value="TCV87851.1"/>
    <property type="molecule type" value="Genomic_DNA"/>
</dbReference>
<dbReference type="FunFam" id="4.10.430.10:FF:000001">
    <property type="entry name" value="DNA-binding protein"/>
    <property type="match status" value="1"/>
</dbReference>
<dbReference type="GO" id="GO:0000976">
    <property type="term" value="F:transcription cis-regulatory region binding"/>
    <property type="evidence" value="ECO:0007669"/>
    <property type="project" value="TreeGrafter"/>
</dbReference>
<evidence type="ECO:0000256" key="1">
    <source>
        <dbReference type="ARBA" id="ARBA00004453"/>
    </source>
</evidence>
<accession>A0A4R3Y8F9</accession>
<keyword evidence="4 5" id="KW-0238">DNA-binding</keyword>
<feature type="domain" description="DNA-binding protein H-NS-like C-terminal" evidence="9">
    <location>
        <begin position="88"/>
        <end position="135"/>
    </location>
</feature>
<comment type="subcellular location">
    <subcellularLocation>
        <location evidence="1">Cytoplasm</location>
        <location evidence="1">Nucleoid</location>
    </subcellularLocation>
</comment>
<dbReference type="Pfam" id="PF22470">
    <property type="entry name" value="Histone_HNS_N"/>
    <property type="match status" value="1"/>
</dbReference>